<dbReference type="GeneID" id="79798832"/>
<name>A0A0M1VRX0_FUSVC</name>
<feature type="transmembrane region" description="Helical" evidence="1">
    <location>
        <begin position="28"/>
        <end position="47"/>
    </location>
</feature>
<gene>
    <name evidence="2" type="ORF">FSCG_00087</name>
</gene>
<dbReference type="HOGENOM" id="CLU_2273295_0_0_0"/>
<evidence type="ECO:0000313" key="2">
    <source>
        <dbReference type="EMBL" id="EEO39374.1"/>
    </source>
</evidence>
<dbReference type="eggNOG" id="ENOG5032TDI">
    <property type="taxonomic scope" value="Bacteria"/>
</dbReference>
<dbReference type="Proteomes" id="UP000004925">
    <property type="component" value="Unassembled WGS sequence"/>
</dbReference>
<reference evidence="2 3" key="1">
    <citation type="submission" date="2011-10" db="EMBL/GenBank/DDBJ databases">
        <title>The Genome Sequence of Fusobacterium sp. 4_1_13.</title>
        <authorList>
            <consortium name="The Broad Institute Genome Sequencing Platform"/>
            <person name="Earl A."/>
            <person name="Ward D."/>
            <person name="Feldgarden M."/>
            <person name="Gevers D."/>
            <person name="Strauss J."/>
            <person name="Ambrose C."/>
            <person name="Allen-Vercoe E."/>
            <person name="Young S.K."/>
            <person name="Zeng Q."/>
            <person name="Gargeya S."/>
            <person name="Fitzgerald M."/>
            <person name="Haas B."/>
            <person name="Abouelleil A."/>
            <person name="Alvarado L."/>
            <person name="Arachchi H.M."/>
            <person name="Berlin A."/>
            <person name="Brown A."/>
            <person name="Chapman S.B."/>
            <person name="Chen Z."/>
            <person name="Dunbar C."/>
            <person name="Freedman E."/>
            <person name="Gearin G."/>
            <person name="Goldberg J."/>
            <person name="Griggs A."/>
            <person name="Gujja S."/>
            <person name="Heiman D."/>
            <person name="Howarth C."/>
            <person name="Larson L."/>
            <person name="Lui A."/>
            <person name="MacDonald P.J."/>
            <person name="Montmayeur A."/>
            <person name="Murphy C."/>
            <person name="Neiman D."/>
            <person name="Pearson M."/>
            <person name="Priest M."/>
            <person name="Roberts A."/>
            <person name="Saif S."/>
            <person name="Shea T."/>
            <person name="Shenoy N."/>
            <person name="Sisk P."/>
            <person name="Stolte C."/>
            <person name="Sykes S."/>
            <person name="Wortman J."/>
            <person name="Nusbaum C."/>
            <person name="Birren B."/>
        </authorList>
    </citation>
    <scope>NUCLEOTIDE SEQUENCE [LARGE SCALE GENOMIC DNA]</scope>
    <source>
        <strain evidence="2 3">4_1_13</strain>
    </source>
</reference>
<sequence length="102" mass="11496">MSPKEKVRANIYKALLEEEKRRNKRMSIFSIGLFFVGIVTMSTYNSLVKTVPNPDTNNGNSFVASGEAREALMSSIYDDSGVVNKKITQLNPDELFIYNTQI</sequence>
<protein>
    <submittedName>
        <fullName evidence="2">Uncharacterized protein</fullName>
    </submittedName>
</protein>
<dbReference type="EMBL" id="ACDE02000013">
    <property type="protein sequence ID" value="EEO39374.1"/>
    <property type="molecule type" value="Genomic_DNA"/>
</dbReference>
<keyword evidence="1" id="KW-1133">Transmembrane helix</keyword>
<accession>A0A0M1VRX0</accession>
<keyword evidence="1" id="KW-0812">Transmembrane</keyword>
<evidence type="ECO:0000313" key="3">
    <source>
        <dbReference type="Proteomes" id="UP000004925"/>
    </source>
</evidence>
<proteinExistence type="predicted"/>
<comment type="caution">
    <text evidence="2">The sequence shown here is derived from an EMBL/GenBank/DDBJ whole genome shotgun (WGS) entry which is preliminary data.</text>
</comment>
<organism evidence="2 3">
    <name type="scientific">Fusobacterium vincentii 4_1_13</name>
    <dbReference type="NCBI Taxonomy" id="469606"/>
    <lineage>
        <taxon>Bacteria</taxon>
        <taxon>Fusobacteriati</taxon>
        <taxon>Fusobacteriota</taxon>
        <taxon>Fusobacteriia</taxon>
        <taxon>Fusobacteriales</taxon>
        <taxon>Fusobacteriaceae</taxon>
        <taxon>Fusobacterium</taxon>
    </lineage>
</organism>
<keyword evidence="1" id="KW-0472">Membrane</keyword>
<evidence type="ECO:0000256" key="1">
    <source>
        <dbReference type="SAM" id="Phobius"/>
    </source>
</evidence>
<dbReference type="AlphaFoldDB" id="A0A0M1VRX0"/>
<dbReference type="RefSeq" id="WP_008797589.1">
    <property type="nucleotide sequence ID" value="NZ_KQ235735.1"/>
</dbReference>